<organism evidence="1 2">
    <name type="scientific">Romanomermis culicivorax</name>
    <name type="common">Nematode worm</name>
    <dbReference type="NCBI Taxonomy" id="13658"/>
    <lineage>
        <taxon>Eukaryota</taxon>
        <taxon>Metazoa</taxon>
        <taxon>Ecdysozoa</taxon>
        <taxon>Nematoda</taxon>
        <taxon>Enoplea</taxon>
        <taxon>Dorylaimia</taxon>
        <taxon>Mermithida</taxon>
        <taxon>Mermithoidea</taxon>
        <taxon>Mermithidae</taxon>
        <taxon>Romanomermis</taxon>
    </lineage>
</organism>
<dbReference type="WBParaSite" id="nRc.2.0.1.t02418-RA">
    <property type="protein sequence ID" value="nRc.2.0.1.t02418-RA"/>
    <property type="gene ID" value="nRc.2.0.1.g02418"/>
</dbReference>
<evidence type="ECO:0000313" key="1">
    <source>
        <dbReference type="Proteomes" id="UP000887565"/>
    </source>
</evidence>
<sequence length="62" mass="7319">MIKVKESKEKTFLLMNYAPTSRMKMPLIHSNNFLKVNPQLRNESCGNDNLRAYPTKPEQFFQ</sequence>
<name>A0A915HKC5_ROMCU</name>
<keyword evidence="1" id="KW-1185">Reference proteome</keyword>
<accession>A0A915HKC5</accession>
<protein>
    <submittedName>
        <fullName evidence="2">Uncharacterized protein</fullName>
    </submittedName>
</protein>
<proteinExistence type="predicted"/>
<reference evidence="2" key="1">
    <citation type="submission" date="2022-11" db="UniProtKB">
        <authorList>
            <consortium name="WormBaseParasite"/>
        </authorList>
    </citation>
    <scope>IDENTIFICATION</scope>
</reference>
<evidence type="ECO:0000313" key="2">
    <source>
        <dbReference type="WBParaSite" id="nRc.2.0.1.t02418-RA"/>
    </source>
</evidence>
<dbReference type="AlphaFoldDB" id="A0A915HKC5"/>
<dbReference type="Proteomes" id="UP000887565">
    <property type="component" value="Unplaced"/>
</dbReference>